<dbReference type="Pfam" id="PF07731">
    <property type="entry name" value="Cu-oxidase_2"/>
    <property type="match status" value="2"/>
</dbReference>
<gene>
    <name evidence="9" type="ORF">DM01DRAFT_1407675</name>
</gene>
<dbReference type="InterPro" id="IPR011706">
    <property type="entry name" value="Cu-oxidase_C"/>
</dbReference>
<keyword evidence="10" id="KW-1185">Reference proteome</keyword>
<comment type="similarity">
    <text evidence="1">Belongs to the multicopper oxidase family.</text>
</comment>
<organism evidence="9 10">
    <name type="scientific">Hesseltinella vesiculosa</name>
    <dbReference type="NCBI Taxonomy" id="101127"/>
    <lineage>
        <taxon>Eukaryota</taxon>
        <taxon>Fungi</taxon>
        <taxon>Fungi incertae sedis</taxon>
        <taxon>Mucoromycota</taxon>
        <taxon>Mucoromycotina</taxon>
        <taxon>Mucoromycetes</taxon>
        <taxon>Mucorales</taxon>
        <taxon>Cunninghamellaceae</taxon>
        <taxon>Hesseltinella</taxon>
    </lineage>
</organism>
<dbReference type="InterPro" id="IPR001117">
    <property type="entry name" value="Cu-oxidase_2nd"/>
</dbReference>
<feature type="domain" description="Plastocyanin-like" evidence="7">
    <location>
        <begin position="561"/>
        <end position="602"/>
    </location>
</feature>
<reference evidence="9 10" key="1">
    <citation type="submission" date="2016-07" db="EMBL/GenBank/DDBJ databases">
        <title>Pervasive Adenine N6-methylation of Active Genes in Fungi.</title>
        <authorList>
            <consortium name="DOE Joint Genome Institute"/>
            <person name="Mondo S.J."/>
            <person name="Dannebaum R.O."/>
            <person name="Kuo R.C."/>
            <person name="Labutti K."/>
            <person name="Haridas S."/>
            <person name="Kuo A."/>
            <person name="Salamov A."/>
            <person name="Ahrendt S.R."/>
            <person name="Lipzen A."/>
            <person name="Sullivan W."/>
            <person name="Andreopoulos W.B."/>
            <person name="Clum A."/>
            <person name="Lindquist E."/>
            <person name="Daum C."/>
            <person name="Ramamoorthy G.K."/>
            <person name="Gryganskyi A."/>
            <person name="Culley D."/>
            <person name="Magnuson J.K."/>
            <person name="James T.Y."/>
            <person name="O'Malley M.A."/>
            <person name="Stajich J.E."/>
            <person name="Spatafora J.W."/>
            <person name="Visel A."/>
            <person name="Grigoriev I.V."/>
        </authorList>
    </citation>
    <scope>NUCLEOTIDE SEQUENCE [LARGE SCALE GENOMIC DNA]</scope>
    <source>
        <strain evidence="9 10">NRRL 3301</strain>
    </source>
</reference>
<evidence type="ECO:0000256" key="4">
    <source>
        <dbReference type="ARBA" id="ARBA00023008"/>
    </source>
</evidence>
<dbReference type="CDD" id="cd04205">
    <property type="entry name" value="CuRO_2_LCC_like"/>
    <property type="match status" value="1"/>
</dbReference>
<dbReference type="EMBL" id="MCGT01000015">
    <property type="protein sequence ID" value="ORX53503.1"/>
    <property type="molecule type" value="Genomic_DNA"/>
</dbReference>
<evidence type="ECO:0000256" key="1">
    <source>
        <dbReference type="ARBA" id="ARBA00010609"/>
    </source>
</evidence>
<feature type="domain" description="Plastocyanin-like" evidence="6">
    <location>
        <begin position="206"/>
        <end position="340"/>
    </location>
</feature>
<dbReference type="PANTHER" id="PTHR11709">
    <property type="entry name" value="MULTI-COPPER OXIDASE"/>
    <property type="match status" value="1"/>
</dbReference>
<accession>A0A1X2GGW1</accession>
<dbReference type="OrthoDB" id="2121828at2759"/>
<evidence type="ECO:0000256" key="5">
    <source>
        <dbReference type="SAM" id="SignalP"/>
    </source>
</evidence>
<name>A0A1X2GGW1_9FUNG</name>
<dbReference type="AlphaFoldDB" id="A0A1X2GGW1"/>
<evidence type="ECO:0000313" key="10">
    <source>
        <dbReference type="Proteomes" id="UP000242146"/>
    </source>
</evidence>
<dbReference type="InterPro" id="IPR008972">
    <property type="entry name" value="Cupredoxin"/>
</dbReference>
<dbReference type="GO" id="GO:0005507">
    <property type="term" value="F:copper ion binding"/>
    <property type="evidence" value="ECO:0007669"/>
    <property type="project" value="InterPro"/>
</dbReference>
<evidence type="ECO:0000313" key="9">
    <source>
        <dbReference type="EMBL" id="ORX53503.1"/>
    </source>
</evidence>
<comment type="caution">
    <text evidence="9">The sequence shown here is derived from an EMBL/GenBank/DDBJ whole genome shotgun (WGS) entry which is preliminary data.</text>
</comment>
<dbReference type="InterPro" id="IPR011707">
    <property type="entry name" value="Cu-oxidase-like_N"/>
</dbReference>
<dbReference type="PROSITE" id="PS00080">
    <property type="entry name" value="MULTICOPPER_OXIDASE2"/>
    <property type="match status" value="1"/>
</dbReference>
<sequence>MTVWPLWALAIALAWFPGLAMAQDTVRYYEFNLTQSPFSPDCSNFTLAEAIMINNQVPAPSIHATLGDRIRILFRNQLTTATDNTSVVQRTTGVDLRSASIHFHGIHHHGSPGMDGVPFLTQNPVLPGESFLYDFKADQAGTFFYHAHVALQELTVFGALIIYESSLADPLLQPKHNTSAHASKKNTLQPRHRPPLLVDNIAYDDDHVLMLSEWFHRSDLDAYIAGPSYNGIPEADSILINGRFLSATNPPTSCAAPPPMLTVSKHQVIRLRVIGATVHRPMIVSIAHHQMTIVEMDGQRVVPFDTPVLEVSPGQRFSVMVVMDQPLRDYAISVTPVRASSYASDPAFAPLPPPQHGRAILRYESLSSSSTTRLPLVLPTANVTSWSTPWAVWDQLKPIHSSMDPQRKADVTILLNTTYAHEWRSDAYVQRFYTNGATYEQPHTTLLHQIWAGSRTALFNNATAASLAPLVTHSDPLLGTYPLKYGQLVDVVIQNTYYTNASSCSGHPWHTHGHSHQMIAYGPGSYNHSTDAGLRNVPRPILKDTTMVYPMFSQHLHSEPVHIQGCGWAKLRLMAHNPGLWMVHCHLAPHLLQGMAIVLEESIDRIQRPPL</sequence>
<dbReference type="InterPro" id="IPR033138">
    <property type="entry name" value="Cu_oxidase_CS"/>
</dbReference>
<evidence type="ECO:0000256" key="3">
    <source>
        <dbReference type="ARBA" id="ARBA00023002"/>
    </source>
</evidence>
<keyword evidence="2" id="KW-0479">Metal-binding</keyword>
<dbReference type="GO" id="GO:0016491">
    <property type="term" value="F:oxidoreductase activity"/>
    <property type="evidence" value="ECO:0007669"/>
    <property type="project" value="UniProtKB-KW"/>
</dbReference>
<dbReference type="STRING" id="101127.A0A1X2GGW1"/>
<dbReference type="PANTHER" id="PTHR11709:SF394">
    <property type="entry name" value="FI03373P-RELATED"/>
    <property type="match status" value="1"/>
</dbReference>
<evidence type="ECO:0000256" key="2">
    <source>
        <dbReference type="ARBA" id="ARBA00022723"/>
    </source>
</evidence>
<dbReference type="SUPFAM" id="SSF49503">
    <property type="entry name" value="Cupredoxins"/>
    <property type="match status" value="3"/>
</dbReference>
<dbReference type="Proteomes" id="UP000242146">
    <property type="component" value="Unassembled WGS sequence"/>
</dbReference>
<dbReference type="FunFam" id="2.60.40.420:FF:000045">
    <property type="entry name" value="Laccase 2"/>
    <property type="match status" value="1"/>
</dbReference>
<feature type="signal peptide" evidence="5">
    <location>
        <begin position="1"/>
        <end position="22"/>
    </location>
</feature>
<evidence type="ECO:0000259" key="6">
    <source>
        <dbReference type="Pfam" id="PF00394"/>
    </source>
</evidence>
<keyword evidence="3" id="KW-0560">Oxidoreductase</keyword>
<dbReference type="Gene3D" id="2.60.40.420">
    <property type="entry name" value="Cupredoxins - blue copper proteins"/>
    <property type="match status" value="3"/>
</dbReference>
<keyword evidence="4" id="KW-0186">Copper</keyword>
<evidence type="ECO:0008006" key="11">
    <source>
        <dbReference type="Google" id="ProtNLM"/>
    </source>
</evidence>
<dbReference type="PROSITE" id="PS00079">
    <property type="entry name" value="MULTICOPPER_OXIDASE1"/>
    <property type="match status" value="1"/>
</dbReference>
<dbReference type="InterPro" id="IPR045087">
    <property type="entry name" value="Cu-oxidase_fam"/>
</dbReference>
<feature type="chain" id="PRO_5013118017" description="Cupredoxin" evidence="5">
    <location>
        <begin position="23"/>
        <end position="611"/>
    </location>
</feature>
<evidence type="ECO:0000259" key="7">
    <source>
        <dbReference type="Pfam" id="PF07731"/>
    </source>
</evidence>
<feature type="domain" description="Plastocyanin-like" evidence="8">
    <location>
        <begin position="47"/>
        <end position="165"/>
    </location>
</feature>
<dbReference type="InterPro" id="IPR002355">
    <property type="entry name" value="Cu_oxidase_Cu_BS"/>
</dbReference>
<dbReference type="Pfam" id="PF07732">
    <property type="entry name" value="Cu-oxidase_3"/>
    <property type="match status" value="1"/>
</dbReference>
<proteinExistence type="inferred from homology"/>
<keyword evidence="5" id="KW-0732">Signal</keyword>
<dbReference type="Pfam" id="PF00394">
    <property type="entry name" value="Cu-oxidase"/>
    <property type="match status" value="1"/>
</dbReference>
<feature type="domain" description="Plastocyanin-like" evidence="7">
    <location>
        <begin position="480"/>
        <end position="550"/>
    </location>
</feature>
<protein>
    <recommendedName>
        <fullName evidence="11">Cupredoxin</fullName>
    </recommendedName>
</protein>
<evidence type="ECO:0000259" key="8">
    <source>
        <dbReference type="Pfam" id="PF07732"/>
    </source>
</evidence>